<accession>A0A8K0UF94</accession>
<keyword evidence="2" id="KW-1185">Reference proteome</keyword>
<evidence type="ECO:0000313" key="2">
    <source>
        <dbReference type="Proteomes" id="UP000813824"/>
    </source>
</evidence>
<organism evidence="1 2">
    <name type="scientific">Cristinia sonorae</name>
    <dbReference type="NCBI Taxonomy" id="1940300"/>
    <lineage>
        <taxon>Eukaryota</taxon>
        <taxon>Fungi</taxon>
        <taxon>Dikarya</taxon>
        <taxon>Basidiomycota</taxon>
        <taxon>Agaricomycotina</taxon>
        <taxon>Agaricomycetes</taxon>
        <taxon>Agaricomycetidae</taxon>
        <taxon>Agaricales</taxon>
        <taxon>Pleurotineae</taxon>
        <taxon>Stephanosporaceae</taxon>
        <taxon>Cristinia</taxon>
    </lineage>
</organism>
<evidence type="ECO:0000313" key="1">
    <source>
        <dbReference type="EMBL" id="KAH8079808.1"/>
    </source>
</evidence>
<gene>
    <name evidence="1" type="ORF">BXZ70DRAFT_901532</name>
</gene>
<dbReference type="Gene3D" id="3.40.50.1820">
    <property type="entry name" value="alpha/beta hydrolase"/>
    <property type="match status" value="1"/>
</dbReference>
<proteinExistence type="predicted"/>
<dbReference type="EMBL" id="JAEVFJ010000055">
    <property type="protein sequence ID" value="KAH8079808.1"/>
    <property type="molecule type" value="Genomic_DNA"/>
</dbReference>
<dbReference type="InterPro" id="IPR029058">
    <property type="entry name" value="AB_hydrolase_fold"/>
</dbReference>
<dbReference type="OrthoDB" id="426718at2759"/>
<protein>
    <submittedName>
        <fullName evidence="1">Uncharacterized protein</fullName>
    </submittedName>
</protein>
<reference evidence="1" key="1">
    <citation type="journal article" date="2021" name="New Phytol.">
        <title>Evolutionary innovations through gain and loss of genes in the ectomycorrhizal Boletales.</title>
        <authorList>
            <person name="Wu G."/>
            <person name="Miyauchi S."/>
            <person name="Morin E."/>
            <person name="Kuo A."/>
            <person name="Drula E."/>
            <person name="Varga T."/>
            <person name="Kohler A."/>
            <person name="Feng B."/>
            <person name="Cao Y."/>
            <person name="Lipzen A."/>
            <person name="Daum C."/>
            <person name="Hundley H."/>
            <person name="Pangilinan J."/>
            <person name="Johnson J."/>
            <person name="Barry K."/>
            <person name="LaButti K."/>
            <person name="Ng V."/>
            <person name="Ahrendt S."/>
            <person name="Min B."/>
            <person name="Choi I.G."/>
            <person name="Park H."/>
            <person name="Plett J.M."/>
            <person name="Magnuson J."/>
            <person name="Spatafora J.W."/>
            <person name="Nagy L.G."/>
            <person name="Henrissat B."/>
            <person name="Grigoriev I.V."/>
            <person name="Yang Z.L."/>
            <person name="Xu J."/>
            <person name="Martin F.M."/>
        </authorList>
    </citation>
    <scope>NUCLEOTIDE SEQUENCE</scope>
    <source>
        <strain evidence="1">KKN 215</strain>
    </source>
</reference>
<dbReference type="AlphaFoldDB" id="A0A8K0UF94"/>
<name>A0A8K0UF94_9AGAR</name>
<comment type="caution">
    <text evidence="1">The sequence shown here is derived from an EMBL/GenBank/DDBJ whole genome shotgun (WGS) entry which is preliminary data.</text>
</comment>
<dbReference type="Proteomes" id="UP000813824">
    <property type="component" value="Unassembled WGS sequence"/>
</dbReference>
<sequence length="225" mass="24634">MPHIPLGAALRTQIHNQHARQLAYLKIDYEGAPDERQFPDYNQDTIVGWIKSNAAAIKAAKASQVTSPSADKPSWDSVLWSLVESAAVYLRKRESMIKAVNAARANDFNQALQYLKEAQEYVDEVADALDCDFIQLCDFAHQSPNGSWYHSGAYCGAFVSRESDNAIIGVAYKGTDNSREVVTDLDWDPSAGLVTGAAFGARIHSGFNKGLFGQFGDDNVRPFGA</sequence>